<dbReference type="UniPathway" id="UPA00124"/>
<sequence length="306" mass="32518">MRIVVIGREGQVARSLTERAPAHAGIEIVTLGRPDLDLTRSDDLAGLFERRAPDLVINPAAYTAVDDAETNAGLAFAVNRDGAAAVAAAAARLDLPVLHLSTDYVFDGTSQRPYREGDPVNPVNVYGRSKLAGERAVARVNARHLIIRTSWLYSTFGSNFAKSMLRLGAEQPALRVVDDQWGMPSYGSDVADALLTIAARLGREGWQDAFAGVCHLAASPAMSWCGFAREIFAVSARHGGPSVPVSAISTSDYPRPARRPLNSRLDCGKVAELFGISLPHVPDAVARCVPRILAGTPAGQTIGAVN</sequence>
<dbReference type="AlphaFoldDB" id="A0A4D7B4Z1"/>
<dbReference type="SUPFAM" id="SSF51735">
    <property type="entry name" value="NAD(P)-binding Rossmann-fold domains"/>
    <property type="match status" value="1"/>
</dbReference>
<dbReference type="KEGG" id="pstg:E8M01_19720"/>
<protein>
    <recommendedName>
        <fullName evidence="4 6">dTDP-4-dehydrorhamnose reductase</fullName>
        <ecNumber evidence="3 6">1.1.1.133</ecNumber>
    </recommendedName>
</protein>
<evidence type="ECO:0000256" key="5">
    <source>
        <dbReference type="ARBA" id="ARBA00048200"/>
    </source>
</evidence>
<organism evidence="8 9">
    <name type="scientific">Phreatobacter stygius</name>
    <dbReference type="NCBI Taxonomy" id="1940610"/>
    <lineage>
        <taxon>Bacteria</taxon>
        <taxon>Pseudomonadati</taxon>
        <taxon>Pseudomonadota</taxon>
        <taxon>Alphaproteobacteria</taxon>
        <taxon>Hyphomicrobiales</taxon>
        <taxon>Phreatobacteraceae</taxon>
        <taxon>Phreatobacter</taxon>
    </lineage>
</organism>
<dbReference type="PANTHER" id="PTHR10491:SF4">
    <property type="entry name" value="METHIONINE ADENOSYLTRANSFERASE 2 SUBUNIT BETA"/>
    <property type="match status" value="1"/>
</dbReference>
<accession>A0A4D7B4Z1</accession>
<evidence type="ECO:0000256" key="4">
    <source>
        <dbReference type="ARBA" id="ARBA00017099"/>
    </source>
</evidence>
<proteinExistence type="inferred from homology"/>
<dbReference type="Pfam" id="PF04321">
    <property type="entry name" value="RmlD_sub_bind"/>
    <property type="match status" value="1"/>
</dbReference>
<comment type="pathway">
    <text evidence="1 6">Carbohydrate biosynthesis; dTDP-L-rhamnose biosynthesis.</text>
</comment>
<dbReference type="InterPro" id="IPR036291">
    <property type="entry name" value="NAD(P)-bd_dom_sf"/>
</dbReference>
<evidence type="ECO:0000256" key="3">
    <source>
        <dbReference type="ARBA" id="ARBA00012929"/>
    </source>
</evidence>
<dbReference type="InterPro" id="IPR005913">
    <property type="entry name" value="dTDP_dehydrorham_reduct"/>
</dbReference>
<evidence type="ECO:0000256" key="2">
    <source>
        <dbReference type="ARBA" id="ARBA00010944"/>
    </source>
</evidence>
<dbReference type="PANTHER" id="PTHR10491">
    <property type="entry name" value="DTDP-4-DEHYDRORHAMNOSE REDUCTASE"/>
    <property type="match status" value="1"/>
</dbReference>
<keyword evidence="9" id="KW-1185">Reference proteome</keyword>
<dbReference type="NCBIfam" id="TIGR01214">
    <property type="entry name" value="rmlD"/>
    <property type="match status" value="1"/>
</dbReference>
<evidence type="ECO:0000256" key="1">
    <source>
        <dbReference type="ARBA" id="ARBA00004781"/>
    </source>
</evidence>
<dbReference type="GO" id="GO:0008831">
    <property type="term" value="F:dTDP-4-dehydrorhamnose reductase activity"/>
    <property type="evidence" value="ECO:0007669"/>
    <property type="project" value="UniProtKB-EC"/>
</dbReference>
<dbReference type="GO" id="GO:0019305">
    <property type="term" value="P:dTDP-rhamnose biosynthetic process"/>
    <property type="evidence" value="ECO:0007669"/>
    <property type="project" value="UniProtKB-UniPathway"/>
</dbReference>
<evidence type="ECO:0000256" key="6">
    <source>
        <dbReference type="RuleBase" id="RU364082"/>
    </source>
</evidence>
<evidence type="ECO:0000313" key="8">
    <source>
        <dbReference type="EMBL" id="QCI66245.1"/>
    </source>
</evidence>
<dbReference type="Gene3D" id="3.90.25.10">
    <property type="entry name" value="UDP-galactose 4-epimerase, domain 1"/>
    <property type="match status" value="1"/>
</dbReference>
<keyword evidence="6" id="KW-0521">NADP</keyword>
<dbReference type="RefSeq" id="WP_136961689.1">
    <property type="nucleotide sequence ID" value="NZ_CP039690.1"/>
</dbReference>
<feature type="domain" description="RmlD-like substrate binding" evidence="7">
    <location>
        <begin position="1"/>
        <end position="290"/>
    </location>
</feature>
<dbReference type="OrthoDB" id="9803892at2"/>
<dbReference type="Gene3D" id="3.40.50.720">
    <property type="entry name" value="NAD(P)-binding Rossmann-like Domain"/>
    <property type="match status" value="1"/>
</dbReference>
<gene>
    <name evidence="8" type="primary">rfbD</name>
    <name evidence="8" type="ORF">E8M01_19720</name>
</gene>
<comment type="similarity">
    <text evidence="2 6">Belongs to the dTDP-4-dehydrorhamnose reductase family.</text>
</comment>
<reference evidence="8 9" key="1">
    <citation type="submission" date="2019-04" db="EMBL/GenBank/DDBJ databases">
        <title>Phreatobacter aquaticus sp. nov.</title>
        <authorList>
            <person name="Choi A."/>
        </authorList>
    </citation>
    <scope>NUCLEOTIDE SEQUENCE [LARGE SCALE GENOMIC DNA]</scope>
    <source>
        <strain evidence="8 9">KCTC 52518</strain>
    </source>
</reference>
<name>A0A4D7B4Z1_9HYPH</name>
<dbReference type="EC" id="1.1.1.133" evidence="3 6"/>
<evidence type="ECO:0000313" key="9">
    <source>
        <dbReference type="Proteomes" id="UP000298781"/>
    </source>
</evidence>
<dbReference type="InterPro" id="IPR029903">
    <property type="entry name" value="RmlD-like-bd"/>
</dbReference>
<comment type="function">
    <text evidence="6">Catalyzes the reduction of dTDP-6-deoxy-L-lyxo-4-hexulose to yield dTDP-L-rhamnose.</text>
</comment>
<evidence type="ECO:0000259" key="7">
    <source>
        <dbReference type="Pfam" id="PF04321"/>
    </source>
</evidence>
<keyword evidence="6 8" id="KW-0560">Oxidoreductase</keyword>
<dbReference type="CDD" id="cd05254">
    <property type="entry name" value="dTDP_HR_like_SDR_e"/>
    <property type="match status" value="1"/>
</dbReference>
<dbReference type="Proteomes" id="UP000298781">
    <property type="component" value="Chromosome"/>
</dbReference>
<comment type="catalytic activity">
    <reaction evidence="5 6">
        <text>dTDP-beta-L-rhamnose + NADP(+) = dTDP-4-dehydro-beta-L-rhamnose + NADPH + H(+)</text>
        <dbReference type="Rhea" id="RHEA:21796"/>
        <dbReference type="ChEBI" id="CHEBI:15378"/>
        <dbReference type="ChEBI" id="CHEBI:57510"/>
        <dbReference type="ChEBI" id="CHEBI:57783"/>
        <dbReference type="ChEBI" id="CHEBI:58349"/>
        <dbReference type="ChEBI" id="CHEBI:62830"/>
        <dbReference type="EC" id="1.1.1.133"/>
    </reaction>
</comment>
<comment type="cofactor">
    <cofactor evidence="6">
        <name>Mg(2+)</name>
        <dbReference type="ChEBI" id="CHEBI:18420"/>
    </cofactor>
    <text evidence="6">Binds 1 Mg(2+) ion per monomer.</text>
</comment>
<dbReference type="EMBL" id="CP039690">
    <property type="protein sequence ID" value="QCI66245.1"/>
    <property type="molecule type" value="Genomic_DNA"/>
</dbReference>